<dbReference type="GO" id="GO:0031267">
    <property type="term" value="F:small GTPase binding"/>
    <property type="evidence" value="ECO:0007669"/>
    <property type="project" value="TreeGrafter"/>
</dbReference>
<dbReference type="SMART" id="SM00164">
    <property type="entry name" value="TBC"/>
    <property type="match status" value="1"/>
</dbReference>
<dbReference type="EMBL" id="BFEA01000040">
    <property type="protein sequence ID" value="GBG63592.1"/>
    <property type="molecule type" value="Genomic_DNA"/>
</dbReference>
<dbReference type="Pfam" id="PF00566">
    <property type="entry name" value="RabGAP-TBC"/>
    <property type="match status" value="1"/>
</dbReference>
<dbReference type="AlphaFoldDB" id="A0A388K0M6"/>
<feature type="compositionally biased region" description="Gly residues" evidence="1">
    <location>
        <begin position="154"/>
        <end position="179"/>
    </location>
</feature>
<protein>
    <recommendedName>
        <fullName evidence="2">Rab-GAP TBC domain-containing protein</fullName>
    </recommendedName>
</protein>
<dbReference type="Gene3D" id="1.10.8.270">
    <property type="entry name" value="putative rabgap domain of human tbc1 domain family member 14 like domains"/>
    <property type="match status" value="1"/>
</dbReference>
<proteinExistence type="predicted"/>
<dbReference type="STRING" id="69332.A0A388K0M6"/>
<keyword evidence="4" id="KW-1185">Reference proteome</keyword>
<feature type="domain" description="Rab-GAP TBC" evidence="2">
    <location>
        <begin position="212"/>
        <end position="403"/>
    </location>
</feature>
<organism evidence="3 4">
    <name type="scientific">Chara braunii</name>
    <name type="common">Braun's stonewort</name>
    <dbReference type="NCBI Taxonomy" id="69332"/>
    <lineage>
        <taxon>Eukaryota</taxon>
        <taxon>Viridiplantae</taxon>
        <taxon>Streptophyta</taxon>
        <taxon>Charophyceae</taxon>
        <taxon>Charales</taxon>
        <taxon>Characeae</taxon>
        <taxon>Chara</taxon>
    </lineage>
</organism>
<dbReference type="SUPFAM" id="SSF47923">
    <property type="entry name" value="Ypt/Rab-GAP domain of gyp1p"/>
    <property type="match status" value="2"/>
</dbReference>
<reference evidence="3 4" key="1">
    <citation type="journal article" date="2018" name="Cell">
        <title>The Chara Genome: Secondary Complexity and Implications for Plant Terrestrialization.</title>
        <authorList>
            <person name="Nishiyama T."/>
            <person name="Sakayama H."/>
            <person name="Vries J.D."/>
            <person name="Buschmann H."/>
            <person name="Saint-Marcoux D."/>
            <person name="Ullrich K.K."/>
            <person name="Haas F.B."/>
            <person name="Vanderstraeten L."/>
            <person name="Becker D."/>
            <person name="Lang D."/>
            <person name="Vosolsobe S."/>
            <person name="Rombauts S."/>
            <person name="Wilhelmsson P.K.I."/>
            <person name="Janitza P."/>
            <person name="Kern R."/>
            <person name="Heyl A."/>
            <person name="Rumpler F."/>
            <person name="Villalobos L.I.A.C."/>
            <person name="Clay J.M."/>
            <person name="Skokan R."/>
            <person name="Toyoda A."/>
            <person name="Suzuki Y."/>
            <person name="Kagoshima H."/>
            <person name="Schijlen E."/>
            <person name="Tajeshwar N."/>
            <person name="Catarino B."/>
            <person name="Hetherington A.J."/>
            <person name="Saltykova A."/>
            <person name="Bonnot C."/>
            <person name="Breuninger H."/>
            <person name="Symeonidi A."/>
            <person name="Radhakrishnan G.V."/>
            <person name="Van Nieuwerburgh F."/>
            <person name="Deforce D."/>
            <person name="Chang C."/>
            <person name="Karol K.G."/>
            <person name="Hedrich R."/>
            <person name="Ulvskov P."/>
            <person name="Glockner G."/>
            <person name="Delwiche C.F."/>
            <person name="Petrasek J."/>
            <person name="Van de Peer Y."/>
            <person name="Friml J."/>
            <person name="Beilby M."/>
            <person name="Dolan L."/>
            <person name="Kohara Y."/>
            <person name="Sugano S."/>
            <person name="Fujiyama A."/>
            <person name="Delaux P.-M."/>
            <person name="Quint M."/>
            <person name="TheiBen G."/>
            <person name="Hagemann M."/>
            <person name="Harholt J."/>
            <person name="Dunand C."/>
            <person name="Zachgo S."/>
            <person name="Langdale J."/>
            <person name="Maumus F."/>
            <person name="Straeten D.V.D."/>
            <person name="Gould S.B."/>
            <person name="Rensing S.A."/>
        </authorList>
    </citation>
    <scope>NUCLEOTIDE SEQUENCE [LARGE SCALE GENOMIC DNA]</scope>
    <source>
        <strain evidence="3 4">S276</strain>
    </source>
</reference>
<dbReference type="PROSITE" id="PS50086">
    <property type="entry name" value="TBC_RABGAP"/>
    <property type="match status" value="1"/>
</dbReference>
<dbReference type="Proteomes" id="UP000265515">
    <property type="component" value="Unassembled WGS sequence"/>
</dbReference>
<dbReference type="Gramene" id="GBG63592">
    <property type="protein sequence ID" value="GBG63592"/>
    <property type="gene ID" value="CBR_g38658"/>
</dbReference>
<evidence type="ECO:0000256" key="1">
    <source>
        <dbReference type="SAM" id="MobiDB-lite"/>
    </source>
</evidence>
<dbReference type="OrthoDB" id="294251at2759"/>
<dbReference type="FunFam" id="1.10.8.270:FF:000016">
    <property type="entry name" value="TBC1 domain family member 2A"/>
    <property type="match status" value="1"/>
</dbReference>
<comment type="caution">
    <text evidence="3">The sequence shown here is derived from an EMBL/GenBank/DDBJ whole genome shotgun (WGS) entry which is preliminary data.</text>
</comment>
<feature type="compositionally biased region" description="Pro residues" evidence="1">
    <location>
        <begin position="127"/>
        <end position="137"/>
    </location>
</feature>
<dbReference type="InterPro" id="IPR035969">
    <property type="entry name" value="Rab-GAP_TBC_sf"/>
</dbReference>
<dbReference type="Gene3D" id="1.10.10.750">
    <property type="entry name" value="Ypt/Rab-GAP domain of gyp1p, domain 1"/>
    <property type="match status" value="1"/>
</dbReference>
<gene>
    <name evidence="3" type="ORF">CBR_g38658</name>
</gene>
<feature type="region of interest" description="Disordered" evidence="1">
    <location>
        <begin position="125"/>
        <end position="182"/>
    </location>
</feature>
<name>A0A388K0M6_CHABU</name>
<evidence type="ECO:0000313" key="3">
    <source>
        <dbReference type="EMBL" id="GBG63592.1"/>
    </source>
</evidence>
<dbReference type="PANTHER" id="PTHR47219:SF20">
    <property type="entry name" value="TBC1 DOMAIN FAMILY MEMBER 2B"/>
    <property type="match status" value="1"/>
</dbReference>
<accession>A0A388K0M6</accession>
<dbReference type="InterPro" id="IPR000195">
    <property type="entry name" value="Rab-GAP-TBC_dom"/>
</dbReference>
<sequence length="568" mass="62783">MPAQVEIRGGTAVAGAVVVEAAMEGETMERQIAGLRGCWRGSPRRPPLSVKIQGSSPVCSQTNRISVTDGYGFRAEVTAADAALIREVEQRTSETGKLWDAIEAIQGPHWYKSAASRLLCGSVFRPRPGPGSEPGPLPDDGTSVTRSAEVTVPGTGGGGERGGGRGGRGGGGRGGGGGELSSTRKAGLKLKFKAAAVCFRHNTRVKKMVRKGVPARLRPEVWKTCSGAMRKKASMPPDYYQSLLREMEGRETAATRQIDNDLRRTFPGHPWLDTEAALRSLRRILVAYSWRETSVGYCQGMNYVAAYLLVVLRSEEDAFWVLTVLLEELLLTDCYSENLLGCHVEQRVLKDLLWKKLPKLSTHLKLIGFDVGLVTTEWFLCLFAKSFPTEMAMRLWDVLFNEGAKVLFRVALAIFKLNEPQIMKLMNVGDVVSLLQEFTSRAFDADALLKVAFDQIGSLPMSSIRRKRRYQQPAVITELEERLEKCRVHPLNAIASCPTGSRESRRGEGPTSSPHPVPFRFSFILTIFVAVHAFRRSSFTAVVFTIIIRSLPQQFVVDWDVRVNNDVV</sequence>
<evidence type="ECO:0000259" key="2">
    <source>
        <dbReference type="PROSITE" id="PS50086"/>
    </source>
</evidence>
<dbReference type="Gene3D" id="1.10.472.80">
    <property type="entry name" value="Ypt/Rab-GAP domain of gyp1p, domain 3"/>
    <property type="match status" value="1"/>
</dbReference>
<dbReference type="InterPro" id="IPR050302">
    <property type="entry name" value="Rab_GAP_TBC_domain"/>
</dbReference>
<dbReference type="GO" id="GO:0005096">
    <property type="term" value="F:GTPase activator activity"/>
    <property type="evidence" value="ECO:0007669"/>
    <property type="project" value="TreeGrafter"/>
</dbReference>
<evidence type="ECO:0000313" key="4">
    <source>
        <dbReference type="Proteomes" id="UP000265515"/>
    </source>
</evidence>
<dbReference type="PANTHER" id="PTHR47219">
    <property type="entry name" value="RAB GTPASE-ACTIVATING PROTEIN 1-LIKE"/>
    <property type="match status" value="1"/>
</dbReference>